<accession>A0A8J7VU47</accession>
<evidence type="ECO:0000256" key="1">
    <source>
        <dbReference type="SAM" id="Phobius"/>
    </source>
</evidence>
<evidence type="ECO:0000313" key="2">
    <source>
        <dbReference type="EMBL" id="MBR0563277.1"/>
    </source>
</evidence>
<sequence length="719" mass="78829">MTPLRPRLRRILVVLGTIWLLYLVAGNLFLNTPLGQRTVNLRENRFHAEWAWAATLWPGHITARDITVGGHAQHNVWAVHAQWAHGQIALLPLLWKELRFPWVSAATVAVEVDRVDPRMPSTPPDGSRPWTLRFDEIATDSLAGFRYRELQVTGDGAATFGMEKVLRGGTLEILPSRVDMQRVRVAWDDMTLLDDARIAGRYAVAPVRREAAQGADRLALLDAALQLRARTPTLSLRAARDGLRMDAADAQGEVEADLRLEQGLLVPGGTLSWHGPVQTRVDGRVRDDTLAIAAEVADEGIDVGAHLGAPGNDGGRLDAELRLAGRRLFAMEETRWIDRVSGRVDMDWHFASLAWLSDLLARGDWLRLDGAARLIAALRIQGGLLAAGSRVEIPEVEATAGLLDNRISGRARLEGEVVEGDIDRDAHVDAVLERFRIAAGDAPDKPYLEGRDLHIALRGAADLGRFADTLAARVDFEGAEIPDLTAYNRYLPADTLRFTRGSGHLDGEFELDMRGDVGQGRLAISGSAAGLDLAGTAFQADIAVDSHLQGLDGETRRFSLDGSSVRLDNVVLAGADPDAQPWWGRIDLPEARVDWNRPLTVEGDAHLAMRNVGLLLALFAERSDFPGWVASILDAGRTEATGQLRLHDDSLVLDDVHASNERFDLDARVRIDGGVSRGDLYLRWGVLGLGLELDAGERDFHLLNAREWYQGRPELLPDG</sequence>
<dbReference type="RefSeq" id="WP_211927195.1">
    <property type="nucleotide sequence ID" value="NZ_JAGQFT020000011.1"/>
</dbReference>
<dbReference type="EMBL" id="JAGQFT020000011">
    <property type="protein sequence ID" value="MBS7458484.1"/>
    <property type="molecule type" value="Genomic_DNA"/>
</dbReference>
<keyword evidence="4" id="KW-1185">Reference proteome</keyword>
<reference evidence="2" key="2">
    <citation type="submission" date="2021-04" db="EMBL/GenBank/DDBJ databases">
        <authorList>
            <person name="Karlyshev A.V."/>
        </authorList>
    </citation>
    <scope>NUCLEOTIDE SEQUENCE</scope>
    <source>
        <strain evidence="2">LMG 29479</strain>
    </source>
</reference>
<keyword evidence="1" id="KW-0472">Membrane</keyword>
<reference evidence="3 4" key="1">
    <citation type="journal article" date="2021" name="Microbiol. Resour. Announc.">
        <title>Draft Genome Sequence of Coralloluteibacterium stylophorae LMG 29479T.</title>
        <authorList>
            <person name="Karlyshev A.V."/>
            <person name="Kudryashova E.B."/>
            <person name="Ariskina E.V."/>
            <person name="Conroy A.P."/>
            <person name="Abidueva E.Y."/>
        </authorList>
    </citation>
    <scope>NUCLEOTIDE SEQUENCE [LARGE SCALE GENOMIC DNA]</scope>
    <source>
        <strain evidence="3 4">LMG 29479</strain>
    </source>
</reference>
<organism evidence="2">
    <name type="scientific">Coralloluteibacterium stylophorae</name>
    <dbReference type="NCBI Taxonomy" id="1776034"/>
    <lineage>
        <taxon>Bacteria</taxon>
        <taxon>Pseudomonadati</taxon>
        <taxon>Pseudomonadota</taxon>
        <taxon>Gammaproteobacteria</taxon>
        <taxon>Lysobacterales</taxon>
        <taxon>Lysobacteraceae</taxon>
        <taxon>Coralloluteibacterium</taxon>
    </lineage>
</organism>
<gene>
    <name evidence="3" type="ORF">KB893_015200</name>
    <name evidence="2" type="ORF">KB893_12255</name>
</gene>
<proteinExistence type="predicted"/>
<protein>
    <submittedName>
        <fullName evidence="2">Uncharacterized protein</fullName>
    </submittedName>
</protein>
<evidence type="ECO:0000313" key="3">
    <source>
        <dbReference type="EMBL" id="MBS7458484.1"/>
    </source>
</evidence>
<keyword evidence="1" id="KW-1133">Transmembrane helix</keyword>
<name>A0A8J7VU47_9GAMM</name>
<dbReference type="AlphaFoldDB" id="A0A8J7VU47"/>
<dbReference type="EMBL" id="JAGQFT010000115">
    <property type="protein sequence ID" value="MBR0563277.1"/>
    <property type="molecule type" value="Genomic_DNA"/>
</dbReference>
<comment type="caution">
    <text evidence="2">The sequence shown here is derived from an EMBL/GenBank/DDBJ whole genome shotgun (WGS) entry which is preliminary data.</text>
</comment>
<feature type="transmembrane region" description="Helical" evidence="1">
    <location>
        <begin position="12"/>
        <end position="30"/>
    </location>
</feature>
<dbReference type="Proteomes" id="UP000675747">
    <property type="component" value="Unassembled WGS sequence"/>
</dbReference>
<evidence type="ECO:0000313" key="4">
    <source>
        <dbReference type="Proteomes" id="UP000675747"/>
    </source>
</evidence>
<keyword evidence="1" id="KW-0812">Transmembrane</keyword>